<evidence type="ECO:0000313" key="2">
    <source>
        <dbReference type="Proteomes" id="UP000499080"/>
    </source>
</evidence>
<dbReference type="Proteomes" id="UP000499080">
    <property type="component" value="Unassembled WGS sequence"/>
</dbReference>
<protein>
    <submittedName>
        <fullName evidence="1">Uncharacterized protein</fullName>
    </submittedName>
</protein>
<proteinExistence type="predicted"/>
<accession>A0A4Y2DAZ1</accession>
<organism evidence="1 2">
    <name type="scientific">Araneus ventricosus</name>
    <name type="common">Orbweaver spider</name>
    <name type="synonym">Epeira ventricosa</name>
    <dbReference type="NCBI Taxonomy" id="182803"/>
    <lineage>
        <taxon>Eukaryota</taxon>
        <taxon>Metazoa</taxon>
        <taxon>Ecdysozoa</taxon>
        <taxon>Arthropoda</taxon>
        <taxon>Chelicerata</taxon>
        <taxon>Arachnida</taxon>
        <taxon>Araneae</taxon>
        <taxon>Araneomorphae</taxon>
        <taxon>Entelegynae</taxon>
        <taxon>Araneoidea</taxon>
        <taxon>Araneidae</taxon>
        <taxon>Araneus</taxon>
    </lineage>
</organism>
<reference evidence="1 2" key="1">
    <citation type="journal article" date="2019" name="Sci. Rep.">
        <title>Orb-weaving spider Araneus ventricosus genome elucidates the spidroin gene catalogue.</title>
        <authorList>
            <person name="Kono N."/>
            <person name="Nakamura H."/>
            <person name="Ohtoshi R."/>
            <person name="Moran D.A.P."/>
            <person name="Shinohara A."/>
            <person name="Yoshida Y."/>
            <person name="Fujiwara M."/>
            <person name="Mori M."/>
            <person name="Tomita M."/>
            <person name="Arakawa K."/>
        </authorList>
    </citation>
    <scope>NUCLEOTIDE SEQUENCE [LARGE SCALE GENOMIC DNA]</scope>
</reference>
<evidence type="ECO:0000313" key="1">
    <source>
        <dbReference type="EMBL" id="GBM13256.1"/>
    </source>
</evidence>
<sequence length="95" mass="10783">MCLYVRAVSVFCVSIKTAQKCLDLSLDYSLSFLDVEKAVPPPVDVRMTDLDLDYRKRSHSIRQSAANLPEASKTATIPLCSMQKRDEHTFWTSSR</sequence>
<gene>
    <name evidence="1" type="ORF">AVEN_214953_1</name>
</gene>
<dbReference type="EMBL" id="BGPR01000324">
    <property type="protein sequence ID" value="GBM13256.1"/>
    <property type="molecule type" value="Genomic_DNA"/>
</dbReference>
<dbReference type="AlphaFoldDB" id="A0A4Y2DAZ1"/>
<keyword evidence="2" id="KW-1185">Reference proteome</keyword>
<comment type="caution">
    <text evidence="1">The sequence shown here is derived from an EMBL/GenBank/DDBJ whole genome shotgun (WGS) entry which is preliminary data.</text>
</comment>
<name>A0A4Y2DAZ1_ARAVE</name>